<name>A0A1J0GEM1_9CLOT</name>
<evidence type="ECO:0000313" key="2">
    <source>
        <dbReference type="EMBL" id="APC39817.1"/>
    </source>
</evidence>
<accession>A0A1J0GEM1</accession>
<feature type="domain" description="AdoMet activation" evidence="1">
    <location>
        <begin position="126"/>
        <end position="188"/>
    </location>
</feature>
<dbReference type="GO" id="GO:0008705">
    <property type="term" value="F:methionine synthase activity"/>
    <property type="evidence" value="ECO:0007669"/>
    <property type="project" value="InterPro"/>
</dbReference>
<proteinExistence type="predicted"/>
<dbReference type="OrthoDB" id="9816190at2"/>
<evidence type="ECO:0000313" key="3">
    <source>
        <dbReference type="Proteomes" id="UP000182569"/>
    </source>
</evidence>
<dbReference type="Pfam" id="PF02965">
    <property type="entry name" value="Met_synt_B12"/>
    <property type="match status" value="1"/>
</dbReference>
<dbReference type="EMBL" id="CP015756">
    <property type="protein sequence ID" value="APC39817.1"/>
    <property type="molecule type" value="Genomic_DNA"/>
</dbReference>
<organism evidence="2 3">
    <name type="scientific">Clostridium estertheticum subsp. estertheticum</name>
    <dbReference type="NCBI Taxonomy" id="1552"/>
    <lineage>
        <taxon>Bacteria</taxon>
        <taxon>Bacillati</taxon>
        <taxon>Bacillota</taxon>
        <taxon>Clostridia</taxon>
        <taxon>Eubacteriales</taxon>
        <taxon>Clostridiaceae</taxon>
        <taxon>Clostridium</taxon>
    </lineage>
</organism>
<dbReference type="KEGG" id="ceu:A7L45_06900"/>
<dbReference type="PIRSF" id="PIRSF037984">
    <property type="entry name" value="Met_synth_TM0269_prd"/>
    <property type="match status" value="1"/>
</dbReference>
<dbReference type="AlphaFoldDB" id="A0A1J0GEM1"/>
<dbReference type="InterPro" id="IPR017342">
    <property type="entry name" value="S-AdoMet-dep_Met_synth_prd"/>
</dbReference>
<dbReference type="SUPFAM" id="SSF56507">
    <property type="entry name" value="Methionine synthase activation domain-like"/>
    <property type="match status" value="1"/>
</dbReference>
<dbReference type="RefSeq" id="WP_071612111.1">
    <property type="nucleotide sequence ID" value="NZ_CP015756.1"/>
</dbReference>
<sequence length="220" mass="24588">MEIDKNEVLRYLGYKNQKIDKNMTNLIDECTREIIDISEASSVYEIFDIERKNGFLFLLGSTLVLKDNDIKDLLINSDKCVVMAATLGTAVDSRLAYYSRFDITKGVIMDACASTAIEYVCDDLQDEIMKNSLKEDLYITTRYSPGYGDFAIDNGVEILNVLDAYKKIGLSITENSIMLPRKSVTALIGLSKTKNLKKRTGCASCKNVGCEFRKDGGCCE</sequence>
<dbReference type="InterPro" id="IPR037010">
    <property type="entry name" value="VitB12-dep_Met_synth_activ_sf"/>
</dbReference>
<keyword evidence="3" id="KW-1185">Reference proteome</keyword>
<dbReference type="STRING" id="1552.A7L45_06900"/>
<evidence type="ECO:0000259" key="1">
    <source>
        <dbReference type="Pfam" id="PF02965"/>
    </source>
</evidence>
<dbReference type="Proteomes" id="UP000182569">
    <property type="component" value="Chromosome"/>
</dbReference>
<dbReference type="InterPro" id="IPR004223">
    <property type="entry name" value="VitB12-dep_Met_synth_activ_dom"/>
</dbReference>
<reference evidence="3" key="1">
    <citation type="journal article" date="2016" name="Front. Microbiol.">
        <title>Complete Genome Sequence of Clostridium estertheticum DSM 8809, a Microbe Identified in Spoiled Vacuum Packed Beef.</title>
        <authorList>
            <person name="Yu Z."/>
            <person name="Gunn L."/>
            <person name="Brennan E."/>
            <person name="Reid R."/>
            <person name="Wall P.G."/>
            <person name="Gaora O.P."/>
            <person name="Hurley D."/>
            <person name="Bolton D."/>
            <person name="Fanning S."/>
        </authorList>
    </citation>
    <scope>NUCLEOTIDE SEQUENCE [LARGE SCALE GENOMIC DNA]</scope>
    <source>
        <strain evidence="3">DSM 8809</strain>
    </source>
</reference>
<protein>
    <recommendedName>
        <fullName evidence="1">AdoMet activation domain-containing protein</fullName>
    </recommendedName>
</protein>
<gene>
    <name evidence="2" type="ORF">A7L45_06900</name>
</gene>
<dbReference type="Gene3D" id="3.40.109.40">
    <property type="match status" value="1"/>
</dbReference>